<dbReference type="VEuPathDB" id="TriTrypDB:TcBrA4_0174200"/>
<dbReference type="VEuPathDB" id="TriTrypDB:C4B63_1g732"/>
<evidence type="ECO:0000313" key="4">
    <source>
        <dbReference type="Proteomes" id="UP000246121"/>
    </source>
</evidence>
<dbReference type="VEuPathDB" id="TriTrypDB:TcCL_Unassigned04880"/>
<dbReference type="VEuPathDB" id="TriTrypDB:TcYC6_0160010"/>
<dbReference type="VEuPathDB" id="TriTrypDB:C3747_52g89"/>
<protein>
    <submittedName>
        <fullName evidence="3">Mucin-associated surface protein (MASP)</fullName>
    </submittedName>
</protein>
<evidence type="ECO:0000256" key="1">
    <source>
        <dbReference type="SAM" id="MobiDB-lite"/>
    </source>
</evidence>
<dbReference type="VEuPathDB" id="TriTrypDB:TCSYLVIO_000605"/>
<keyword evidence="2" id="KW-0732">Signal</keyword>
<feature type="region of interest" description="Disordered" evidence="1">
    <location>
        <begin position="40"/>
        <end position="230"/>
    </location>
</feature>
<evidence type="ECO:0000256" key="2">
    <source>
        <dbReference type="SAM" id="SignalP"/>
    </source>
</evidence>
<dbReference type="VEuPathDB" id="TriTrypDB:TcG_10061"/>
<feature type="compositionally biased region" description="Polar residues" evidence="1">
    <location>
        <begin position="40"/>
        <end position="54"/>
    </location>
</feature>
<dbReference type="VEuPathDB" id="TriTrypDB:TcCLB.511089.130"/>
<dbReference type="VEuPathDB" id="TriTrypDB:TcCLB.510699.80"/>
<gene>
    <name evidence="3" type="ORF">C4B63_1g732</name>
</gene>
<name>A0A2V2W4G4_TRYCR</name>
<feature type="compositionally biased region" description="Low complexity" evidence="1">
    <location>
        <begin position="214"/>
        <end position="226"/>
    </location>
</feature>
<feature type="compositionally biased region" description="Acidic residues" evidence="1">
    <location>
        <begin position="121"/>
        <end position="130"/>
    </location>
</feature>
<feature type="chain" id="PRO_5016063803" evidence="2">
    <location>
        <begin position="25"/>
        <end position="251"/>
    </location>
</feature>
<feature type="compositionally biased region" description="Polar residues" evidence="1">
    <location>
        <begin position="159"/>
        <end position="177"/>
    </location>
</feature>
<reference evidence="3 4" key="1">
    <citation type="journal article" date="2018" name="Microb. Genom.">
        <title>Expanding an expanded genome: long-read sequencing of Trypanosoma cruzi.</title>
        <authorList>
            <person name="Berna L."/>
            <person name="Rodriguez M."/>
            <person name="Chiribao M.L."/>
            <person name="Parodi-Talice A."/>
            <person name="Pita S."/>
            <person name="Rijo G."/>
            <person name="Alvarez-Valin F."/>
            <person name="Robello C."/>
        </authorList>
    </citation>
    <scope>NUCLEOTIDE SEQUENCE [LARGE SCALE GENOMIC DNA]</scope>
    <source>
        <strain evidence="3 4">Dm28c</strain>
    </source>
</reference>
<dbReference type="Proteomes" id="UP000246121">
    <property type="component" value="Unassembled WGS sequence"/>
</dbReference>
<feature type="signal peptide" evidence="2">
    <location>
        <begin position="1"/>
        <end position="24"/>
    </location>
</feature>
<feature type="compositionally biased region" description="Basic and acidic residues" evidence="1">
    <location>
        <begin position="131"/>
        <end position="143"/>
    </location>
</feature>
<dbReference type="VEuPathDB" id="TriTrypDB:TCDM_14451"/>
<proteinExistence type="predicted"/>
<feature type="compositionally biased region" description="Basic and acidic residues" evidence="1">
    <location>
        <begin position="95"/>
        <end position="120"/>
    </location>
</feature>
<accession>A0A2V2W4G4</accession>
<dbReference type="VEuPathDB" id="TriTrypDB:TcCLB.506769.120"/>
<dbReference type="EMBL" id="PRFA01000001">
    <property type="protein sequence ID" value="PWV03421.1"/>
    <property type="molecule type" value="Genomic_DNA"/>
</dbReference>
<comment type="caution">
    <text evidence="3">The sequence shown here is derived from an EMBL/GenBank/DDBJ whole genome shotgun (WGS) entry which is preliminary data.</text>
</comment>
<dbReference type="VEuPathDB" id="TriTrypDB:BCY84_04396"/>
<organism evidence="3 4">
    <name type="scientific">Trypanosoma cruzi</name>
    <dbReference type="NCBI Taxonomy" id="5693"/>
    <lineage>
        <taxon>Eukaryota</taxon>
        <taxon>Discoba</taxon>
        <taxon>Euglenozoa</taxon>
        <taxon>Kinetoplastea</taxon>
        <taxon>Metakinetoplastina</taxon>
        <taxon>Trypanosomatida</taxon>
        <taxon>Trypanosomatidae</taxon>
        <taxon>Trypanosoma</taxon>
        <taxon>Schizotrypanum</taxon>
    </lineage>
</organism>
<evidence type="ECO:0000313" key="3">
    <source>
        <dbReference type="EMBL" id="PWV03421.1"/>
    </source>
</evidence>
<dbReference type="VEuPathDB" id="TriTrypDB:Tc_MARK_5454"/>
<dbReference type="VEuPathDB" id="TriTrypDB:ECC02_010331"/>
<dbReference type="AlphaFoldDB" id="A0A2V2W4G4"/>
<feature type="compositionally biased region" description="Basic and acidic residues" evidence="1">
    <location>
        <begin position="193"/>
        <end position="206"/>
    </location>
</feature>
<sequence length="251" mass="25689">MAMMMTGRVLLVCALCVLWCGAGGGGCSEAAPVLPVTGVTGNDNNLESKNNTTDGIGGGSPTGRKAATQPAAASVQKVPGTKEESAPKTGAEVLRTAEETIENKDTMKKEGEADRELKDEDKEEGEEDDGGEKKKQEGKDDTSTTKTKSAVGQEEPISPSGTEKASNKTKPQSTQTTGDKDPAADGAGTQVEKQNENKEANPKKTPVEATAMKTTTPTTGDSDGSTAVPHTTSPLLLLLVVSCAAAAVVAA</sequence>